<comment type="caution">
    <text evidence="2">The sequence shown here is derived from an EMBL/GenBank/DDBJ whole genome shotgun (WGS) entry which is preliminary data.</text>
</comment>
<dbReference type="EMBL" id="CM035427">
    <property type="protein sequence ID" value="KAH7307301.1"/>
    <property type="molecule type" value="Genomic_DNA"/>
</dbReference>
<dbReference type="OrthoDB" id="671439at2759"/>
<name>A0A8T2S7Y4_CERRI</name>
<dbReference type="InterPro" id="IPR050317">
    <property type="entry name" value="Plant_Fungal_Acyltransferase"/>
</dbReference>
<dbReference type="PANTHER" id="PTHR31642">
    <property type="entry name" value="TRICHOTHECENE 3-O-ACETYLTRANSFERASE"/>
    <property type="match status" value="1"/>
</dbReference>
<dbReference type="PANTHER" id="PTHR31642:SF316">
    <property type="entry name" value="PROTEIN ECERIFERUM 26-LIKE"/>
    <property type="match status" value="1"/>
</dbReference>
<dbReference type="InterPro" id="IPR023213">
    <property type="entry name" value="CAT-like_dom_sf"/>
</dbReference>
<evidence type="ECO:0000256" key="1">
    <source>
        <dbReference type="ARBA" id="ARBA00009861"/>
    </source>
</evidence>
<evidence type="ECO:0000313" key="3">
    <source>
        <dbReference type="Proteomes" id="UP000825935"/>
    </source>
</evidence>
<sequence>MQMGADAVGADAVVIHGRLTVFPAKTNPIGKVHKLSYLDHMMRRHYGKLIYYYDTSSVENRPNLIMSLRITLSKAISNFPLFCGRLRKSDDGLWEVTMNDAGLRAYEATCDYPMEKFFAGRKHSLIETELCRHEINDSAIFTPVAVVQFTEFSCGNIAIGLSWHHAIADPMCATLFMKAWGEAHRGARILHPPFFHPPSLGPRPQRSLITQSRNYYTSSFFNKERDLDAKNELYQSVTLNFNHDTVTKLMSEVQNGSYKFGPPLPSDVLCALLWVAVSRAQGKSSCDVAMASLCLEVRKIHRPPLPYGYVGNALHFSKLSFPMDMAEDNDLSRVAGIINECAGMLDSEEVSSVIDLIQDMEDQGKGVLRDPPFFYSDGLTIAIFDHLFCYDDHFQFGRPSRVTCSVQPIKGDGQIIILPAAEGGSSRSATISLPKPVMEKLLNDSQLERLLVEPVIS</sequence>
<dbReference type="Gene3D" id="3.30.559.10">
    <property type="entry name" value="Chloramphenicol acetyltransferase-like domain"/>
    <property type="match status" value="2"/>
</dbReference>
<keyword evidence="3" id="KW-1185">Reference proteome</keyword>
<dbReference type="Pfam" id="PF02458">
    <property type="entry name" value="Transferase"/>
    <property type="match status" value="1"/>
</dbReference>
<accession>A0A8T2S7Y4</accession>
<dbReference type="AlphaFoldDB" id="A0A8T2S7Y4"/>
<evidence type="ECO:0000313" key="2">
    <source>
        <dbReference type="EMBL" id="KAH7307301.1"/>
    </source>
</evidence>
<gene>
    <name evidence="2" type="ORF">KP509_22G053400</name>
</gene>
<dbReference type="OMA" id="YEDSMPF"/>
<proteinExistence type="inferred from homology"/>
<reference evidence="2" key="1">
    <citation type="submission" date="2021-08" db="EMBL/GenBank/DDBJ databases">
        <title>WGS assembly of Ceratopteris richardii.</title>
        <authorList>
            <person name="Marchant D.B."/>
            <person name="Chen G."/>
            <person name="Jenkins J."/>
            <person name="Shu S."/>
            <person name="Leebens-Mack J."/>
            <person name="Grimwood J."/>
            <person name="Schmutz J."/>
            <person name="Soltis P."/>
            <person name="Soltis D."/>
            <person name="Chen Z.-H."/>
        </authorList>
    </citation>
    <scope>NUCLEOTIDE SEQUENCE</scope>
    <source>
        <strain evidence="2">Whitten #5841</strain>
        <tissue evidence="2">Leaf</tissue>
    </source>
</reference>
<protein>
    <submittedName>
        <fullName evidence="2">Uncharacterized protein</fullName>
    </submittedName>
</protein>
<organism evidence="2 3">
    <name type="scientific">Ceratopteris richardii</name>
    <name type="common">Triangle waterfern</name>
    <dbReference type="NCBI Taxonomy" id="49495"/>
    <lineage>
        <taxon>Eukaryota</taxon>
        <taxon>Viridiplantae</taxon>
        <taxon>Streptophyta</taxon>
        <taxon>Embryophyta</taxon>
        <taxon>Tracheophyta</taxon>
        <taxon>Polypodiopsida</taxon>
        <taxon>Polypodiidae</taxon>
        <taxon>Polypodiales</taxon>
        <taxon>Pteridineae</taxon>
        <taxon>Pteridaceae</taxon>
        <taxon>Parkerioideae</taxon>
        <taxon>Ceratopteris</taxon>
    </lineage>
</organism>
<dbReference type="GO" id="GO:0016747">
    <property type="term" value="F:acyltransferase activity, transferring groups other than amino-acyl groups"/>
    <property type="evidence" value="ECO:0007669"/>
    <property type="project" value="TreeGrafter"/>
</dbReference>
<comment type="similarity">
    <text evidence="1">Belongs to the plant acyltransferase family.</text>
</comment>
<dbReference type="Proteomes" id="UP000825935">
    <property type="component" value="Chromosome 22"/>
</dbReference>